<dbReference type="EMBL" id="BARW01039358">
    <property type="protein sequence ID" value="GAJ19821.1"/>
    <property type="molecule type" value="Genomic_DNA"/>
</dbReference>
<feature type="transmembrane region" description="Helical" evidence="1">
    <location>
        <begin position="6"/>
        <end position="22"/>
    </location>
</feature>
<accession>X1VRX8</accession>
<keyword evidence="1" id="KW-0812">Transmembrane</keyword>
<evidence type="ECO:0000256" key="1">
    <source>
        <dbReference type="SAM" id="Phobius"/>
    </source>
</evidence>
<gene>
    <name evidence="2" type="ORF">S12H4_59986</name>
</gene>
<feature type="non-terminal residue" evidence="2">
    <location>
        <position position="1"/>
    </location>
</feature>
<feature type="non-terminal residue" evidence="2">
    <location>
        <position position="147"/>
    </location>
</feature>
<organism evidence="2">
    <name type="scientific">marine sediment metagenome</name>
    <dbReference type="NCBI Taxonomy" id="412755"/>
    <lineage>
        <taxon>unclassified sequences</taxon>
        <taxon>metagenomes</taxon>
        <taxon>ecological metagenomes</taxon>
    </lineage>
</organism>
<name>X1VRX8_9ZZZZ</name>
<sequence length="147" mass="16422">LAALLGMIFGTAGLVIGILNYLRDRINIKATLQWDMAAYGNFSDDPNKLWGVITVTNAGRRTAYISHISLKLPKHSKDYSHLLLREGIAGQKLAEGDPPAYFQINQDGLENYSKYWRKICAEVSVSTGKKVYSKRIKKTPSWAKPPP</sequence>
<protein>
    <submittedName>
        <fullName evidence="2">Uncharacterized protein</fullName>
    </submittedName>
</protein>
<dbReference type="AlphaFoldDB" id="X1VRX8"/>
<keyword evidence="1" id="KW-1133">Transmembrane helix</keyword>
<reference evidence="2" key="1">
    <citation type="journal article" date="2014" name="Front. Microbiol.">
        <title>High frequency of phylogenetically diverse reductive dehalogenase-homologous genes in deep subseafloor sedimentary metagenomes.</title>
        <authorList>
            <person name="Kawai M."/>
            <person name="Futagami T."/>
            <person name="Toyoda A."/>
            <person name="Takaki Y."/>
            <person name="Nishi S."/>
            <person name="Hori S."/>
            <person name="Arai W."/>
            <person name="Tsubouchi T."/>
            <person name="Morono Y."/>
            <person name="Uchiyama I."/>
            <person name="Ito T."/>
            <person name="Fujiyama A."/>
            <person name="Inagaki F."/>
            <person name="Takami H."/>
        </authorList>
    </citation>
    <scope>NUCLEOTIDE SEQUENCE</scope>
    <source>
        <strain evidence="2">Expedition CK06-06</strain>
    </source>
</reference>
<evidence type="ECO:0000313" key="2">
    <source>
        <dbReference type="EMBL" id="GAJ19821.1"/>
    </source>
</evidence>
<keyword evidence="1" id="KW-0472">Membrane</keyword>
<comment type="caution">
    <text evidence="2">The sequence shown here is derived from an EMBL/GenBank/DDBJ whole genome shotgun (WGS) entry which is preliminary data.</text>
</comment>
<proteinExistence type="predicted"/>